<dbReference type="RefSeq" id="WP_080325188.1">
    <property type="nucleotide sequence ID" value="NZ_FQYW01000003.1"/>
</dbReference>
<evidence type="ECO:0000256" key="4">
    <source>
        <dbReference type="ARBA" id="ARBA00022670"/>
    </source>
</evidence>
<organism evidence="11 12">
    <name type="scientific">Anaerovibrio lipolyticus DSM 3074</name>
    <dbReference type="NCBI Taxonomy" id="1120997"/>
    <lineage>
        <taxon>Bacteria</taxon>
        <taxon>Bacillati</taxon>
        <taxon>Bacillota</taxon>
        <taxon>Negativicutes</taxon>
        <taxon>Selenomonadales</taxon>
        <taxon>Selenomonadaceae</taxon>
        <taxon>Anaerovibrio</taxon>
    </lineage>
</organism>
<dbReference type="PANTHER" id="PTHR28570">
    <property type="entry name" value="ASPARTYL AMINOPEPTIDASE"/>
    <property type="match status" value="1"/>
</dbReference>
<evidence type="ECO:0000256" key="1">
    <source>
        <dbReference type="ARBA" id="ARBA00001947"/>
    </source>
</evidence>
<evidence type="ECO:0000256" key="3">
    <source>
        <dbReference type="ARBA" id="ARBA00022438"/>
    </source>
</evidence>
<keyword evidence="7 9" id="KW-0862">Zinc</keyword>
<dbReference type="Pfam" id="PF02127">
    <property type="entry name" value="Peptidase_M18"/>
    <property type="match status" value="1"/>
</dbReference>
<dbReference type="GO" id="GO:0005737">
    <property type="term" value="C:cytoplasm"/>
    <property type="evidence" value="ECO:0007669"/>
    <property type="project" value="UniProtKB-ARBA"/>
</dbReference>
<keyword evidence="4 9" id="KW-0645">Protease</keyword>
<dbReference type="Proteomes" id="UP000191240">
    <property type="component" value="Unassembled WGS sequence"/>
</dbReference>
<dbReference type="PRINTS" id="PR00932">
    <property type="entry name" value="AMINO1PTASE"/>
</dbReference>
<dbReference type="InterPro" id="IPR001948">
    <property type="entry name" value="Peptidase_M18"/>
</dbReference>
<keyword evidence="8 9" id="KW-0482">Metalloprotease</keyword>
<sequence>MYGDIIDLLKFIKKSPSPWHTASAASEQLLNAGFQELDWTEGWELQRYGRYFTKVYGSSIFAFTLGNGDLTAKNSLKLAAAHTDFPGFRIKPEAGVIKDGYGLLNTEGYGGAILYSWLDRPLSIAGKVVLAGKDAMNPVTELIDFARPLITIPSLAIHMNKKINEGVALNKQKDMLPLAAVFGKENGKDTAKAFLDDLLVSELAVSKEDILSYELNIYPYEAGCQLGVAGELVSSPRLDNITSVVACLKGITETLGAGLNIIALFDNEEIGSRTKQGAASANLMQLLERIYTCMGYSREQMWQGINGGFMLSVDVAHGLHPNYPDKTDPTNRPLLNEGFVIKQASSQSYACDAEAVAMVKGLCRQGNDIPCQHYVNRSDMPGGATLGSIASALVPVRTVDIGVPILAMHSARETMGAADQISLCRVIRELFRY</sequence>
<evidence type="ECO:0000313" key="11">
    <source>
        <dbReference type="EMBL" id="SHI30738.1"/>
    </source>
</evidence>
<reference evidence="11 12" key="1">
    <citation type="submission" date="2016-11" db="EMBL/GenBank/DDBJ databases">
        <authorList>
            <person name="Jaros S."/>
            <person name="Januszkiewicz K."/>
            <person name="Wedrychowicz H."/>
        </authorList>
    </citation>
    <scope>NUCLEOTIDE SEQUENCE [LARGE SCALE GENOMIC DNA]</scope>
    <source>
        <strain evidence="11 12">DSM 3074</strain>
    </source>
</reference>
<dbReference type="AlphaFoldDB" id="A0A1M6A2V1"/>
<evidence type="ECO:0000313" key="12">
    <source>
        <dbReference type="Proteomes" id="UP000191240"/>
    </source>
</evidence>
<dbReference type="GO" id="GO:0004177">
    <property type="term" value="F:aminopeptidase activity"/>
    <property type="evidence" value="ECO:0007669"/>
    <property type="project" value="UniProtKB-KW"/>
</dbReference>
<evidence type="ECO:0000256" key="2">
    <source>
        <dbReference type="ARBA" id="ARBA00008290"/>
    </source>
</evidence>
<dbReference type="GO" id="GO:0008270">
    <property type="term" value="F:zinc ion binding"/>
    <property type="evidence" value="ECO:0007669"/>
    <property type="project" value="InterPro"/>
</dbReference>
<dbReference type="Gene3D" id="3.40.630.10">
    <property type="entry name" value="Zn peptidases"/>
    <property type="match status" value="1"/>
</dbReference>
<keyword evidence="3 9" id="KW-0031">Aminopeptidase</keyword>
<dbReference type="GO" id="GO:0006508">
    <property type="term" value="P:proteolysis"/>
    <property type="evidence" value="ECO:0007669"/>
    <property type="project" value="UniProtKB-KW"/>
</dbReference>
<evidence type="ECO:0000256" key="5">
    <source>
        <dbReference type="ARBA" id="ARBA00022723"/>
    </source>
</evidence>
<evidence type="ECO:0000256" key="7">
    <source>
        <dbReference type="ARBA" id="ARBA00022833"/>
    </source>
</evidence>
<dbReference type="OrthoDB" id="9764268at2"/>
<protein>
    <recommendedName>
        <fullName evidence="10">M18 family aminopeptidase</fullName>
        <ecNumber evidence="10">3.4.11.-</ecNumber>
    </recommendedName>
</protein>
<dbReference type="InterPro" id="IPR023358">
    <property type="entry name" value="Peptidase_M18_dom2"/>
</dbReference>
<dbReference type="PANTHER" id="PTHR28570:SF3">
    <property type="entry name" value="ASPARTYL AMINOPEPTIDASE"/>
    <property type="match status" value="1"/>
</dbReference>
<evidence type="ECO:0000256" key="9">
    <source>
        <dbReference type="RuleBase" id="RU004386"/>
    </source>
</evidence>
<accession>A0A1M6A2V1</accession>
<dbReference type="SUPFAM" id="SSF101821">
    <property type="entry name" value="Aminopeptidase/glucanase lid domain"/>
    <property type="match status" value="1"/>
</dbReference>
<dbReference type="NCBIfam" id="NF002759">
    <property type="entry name" value="PRK02813.1"/>
    <property type="match status" value="1"/>
</dbReference>
<keyword evidence="6 9" id="KW-0378">Hydrolase</keyword>
<evidence type="ECO:0000256" key="8">
    <source>
        <dbReference type="ARBA" id="ARBA00023049"/>
    </source>
</evidence>
<dbReference type="GO" id="GO:0008237">
    <property type="term" value="F:metallopeptidase activity"/>
    <property type="evidence" value="ECO:0007669"/>
    <property type="project" value="UniProtKB-KW"/>
</dbReference>
<gene>
    <name evidence="11" type="ORF">SAMN02745671_00193</name>
</gene>
<comment type="cofactor">
    <cofactor evidence="1 10">
        <name>Zn(2+)</name>
        <dbReference type="ChEBI" id="CHEBI:29105"/>
    </cofactor>
</comment>
<dbReference type="SUPFAM" id="SSF53187">
    <property type="entry name" value="Zn-dependent exopeptidases"/>
    <property type="match status" value="1"/>
</dbReference>
<name>A0A1M6A2V1_9FIRM</name>
<dbReference type="EC" id="3.4.11.-" evidence="10"/>
<dbReference type="EMBL" id="FQYW01000003">
    <property type="protein sequence ID" value="SHI30738.1"/>
    <property type="molecule type" value="Genomic_DNA"/>
</dbReference>
<keyword evidence="5 9" id="KW-0479">Metal-binding</keyword>
<evidence type="ECO:0000256" key="6">
    <source>
        <dbReference type="ARBA" id="ARBA00022801"/>
    </source>
</evidence>
<evidence type="ECO:0000256" key="10">
    <source>
        <dbReference type="RuleBase" id="RU004387"/>
    </source>
</evidence>
<comment type="similarity">
    <text evidence="2 9">Belongs to the peptidase M18 family.</text>
</comment>
<proteinExistence type="inferred from homology"/>
<dbReference type="Gene3D" id="2.30.250.10">
    <property type="entry name" value="Aminopeptidase i, Domain 2"/>
    <property type="match status" value="1"/>
</dbReference>